<dbReference type="PANTHER" id="PTHR43398:SF1">
    <property type="entry name" value="DOLICHOL-PHOSPHATE MANNOSYLTRANSFERASE SUBUNIT 1"/>
    <property type="match status" value="1"/>
</dbReference>
<evidence type="ECO:0000313" key="6">
    <source>
        <dbReference type="Proteomes" id="UP000010798"/>
    </source>
</evidence>
<evidence type="ECO:0000313" key="5">
    <source>
        <dbReference type="EMBL" id="AGA25850.1"/>
    </source>
</evidence>
<keyword evidence="3 5" id="KW-0808">Transferase</keyword>
<keyword evidence="6" id="KW-1185">Reference proteome</keyword>
<name>L0DAG6_SINAD</name>
<evidence type="ECO:0000259" key="4">
    <source>
        <dbReference type="Pfam" id="PF00535"/>
    </source>
</evidence>
<protein>
    <submittedName>
        <fullName evidence="5">Glycosyl transferase</fullName>
    </submittedName>
</protein>
<organism evidence="5 6">
    <name type="scientific">Singulisphaera acidiphila (strain ATCC BAA-1392 / DSM 18658 / VKM B-2454 / MOB10)</name>
    <dbReference type="NCBI Taxonomy" id="886293"/>
    <lineage>
        <taxon>Bacteria</taxon>
        <taxon>Pseudomonadati</taxon>
        <taxon>Planctomycetota</taxon>
        <taxon>Planctomycetia</taxon>
        <taxon>Isosphaerales</taxon>
        <taxon>Isosphaeraceae</taxon>
        <taxon>Singulisphaera</taxon>
    </lineage>
</organism>
<dbReference type="GO" id="GO:0009247">
    <property type="term" value="P:glycolipid biosynthetic process"/>
    <property type="evidence" value="ECO:0007669"/>
    <property type="project" value="TreeGrafter"/>
</dbReference>
<dbReference type="FunFam" id="3.90.550.10:FF:000122">
    <property type="entry name" value="Dolichol-phosphate mannosyltransferase subunit 1"/>
    <property type="match status" value="1"/>
</dbReference>
<proteinExistence type="inferred from homology"/>
<sequence length="260" mass="28862">MSTSPTLPTDGPQRLLISLATFNEAGNLRPLVQEIRQFAPHAAILIIDDNSPDGTGAIAEELKASLAEISIIHRPTKLGLGSAMLDAMRFAIEHDYDALLNLDADGSHPPECIPALLAGMRDHDVMIGSRYIKGGGVEGEFNLKRKFMSTGINWYARLLLGLKTKDNSGAYRCYRVSKLRQIDLNRIRSRGYSFQEEILFWCRVVGCRMGETPILFKNRRSGISKINQREVIQALRIILQLGVDRALGKTRIEPSTSQSA</sequence>
<dbReference type="Proteomes" id="UP000010798">
    <property type="component" value="Chromosome"/>
</dbReference>
<dbReference type="AlphaFoldDB" id="L0DAG6"/>
<reference evidence="5 6" key="1">
    <citation type="submission" date="2012-02" db="EMBL/GenBank/DDBJ databases">
        <title>Complete sequence of chromosome of Singulisphaera acidiphila DSM 18658.</title>
        <authorList>
            <consortium name="US DOE Joint Genome Institute (JGI-PGF)"/>
            <person name="Lucas S."/>
            <person name="Copeland A."/>
            <person name="Lapidus A."/>
            <person name="Glavina del Rio T."/>
            <person name="Dalin E."/>
            <person name="Tice H."/>
            <person name="Bruce D."/>
            <person name="Goodwin L."/>
            <person name="Pitluck S."/>
            <person name="Peters L."/>
            <person name="Ovchinnikova G."/>
            <person name="Chertkov O."/>
            <person name="Kyrpides N."/>
            <person name="Mavromatis K."/>
            <person name="Ivanova N."/>
            <person name="Brettin T."/>
            <person name="Detter J.C."/>
            <person name="Han C."/>
            <person name="Larimer F."/>
            <person name="Land M."/>
            <person name="Hauser L."/>
            <person name="Markowitz V."/>
            <person name="Cheng J.-F."/>
            <person name="Hugenholtz P."/>
            <person name="Woyke T."/>
            <person name="Wu D."/>
            <person name="Tindall B."/>
            <person name="Pomrenke H."/>
            <person name="Brambilla E."/>
            <person name="Klenk H.-P."/>
            <person name="Eisen J.A."/>
        </authorList>
    </citation>
    <scope>NUCLEOTIDE SEQUENCE [LARGE SCALE GENOMIC DNA]</scope>
    <source>
        <strain evidence="6">ATCC BAA-1392 / DSM 18658 / VKM B-2454 / MOB10</strain>
    </source>
</reference>
<dbReference type="eggNOG" id="COG0463">
    <property type="taxonomic scope" value="Bacteria"/>
</dbReference>
<dbReference type="InterPro" id="IPR039528">
    <property type="entry name" value="DPM1-like"/>
</dbReference>
<evidence type="ECO:0000256" key="2">
    <source>
        <dbReference type="ARBA" id="ARBA00022676"/>
    </source>
</evidence>
<dbReference type="EMBL" id="CP003364">
    <property type="protein sequence ID" value="AGA25850.1"/>
    <property type="molecule type" value="Genomic_DNA"/>
</dbReference>
<dbReference type="GO" id="GO:0016020">
    <property type="term" value="C:membrane"/>
    <property type="evidence" value="ECO:0007669"/>
    <property type="project" value="GOC"/>
</dbReference>
<dbReference type="Gene3D" id="3.90.550.10">
    <property type="entry name" value="Spore Coat Polysaccharide Biosynthesis Protein SpsA, Chain A"/>
    <property type="match status" value="1"/>
</dbReference>
<dbReference type="HOGENOM" id="CLU_033536_13_0_0"/>
<keyword evidence="2" id="KW-0328">Glycosyltransferase</keyword>
<dbReference type="Pfam" id="PF00535">
    <property type="entry name" value="Glycos_transf_2"/>
    <property type="match status" value="1"/>
</dbReference>
<dbReference type="OrthoDB" id="9810303at2"/>
<dbReference type="SUPFAM" id="SSF53448">
    <property type="entry name" value="Nucleotide-diphospho-sugar transferases"/>
    <property type="match status" value="1"/>
</dbReference>
<feature type="domain" description="Glycosyltransferase 2-like" evidence="4">
    <location>
        <begin position="20"/>
        <end position="182"/>
    </location>
</feature>
<dbReference type="RefSeq" id="WP_015245020.1">
    <property type="nucleotide sequence ID" value="NC_019892.1"/>
</dbReference>
<dbReference type="InterPro" id="IPR001173">
    <property type="entry name" value="Glyco_trans_2-like"/>
</dbReference>
<evidence type="ECO:0000256" key="3">
    <source>
        <dbReference type="ARBA" id="ARBA00022679"/>
    </source>
</evidence>
<evidence type="ECO:0000256" key="1">
    <source>
        <dbReference type="ARBA" id="ARBA00006739"/>
    </source>
</evidence>
<accession>L0DAG6</accession>
<dbReference type="KEGG" id="saci:Sinac_1469"/>
<comment type="similarity">
    <text evidence="1">Belongs to the glycosyltransferase 2 family.</text>
</comment>
<dbReference type="PANTHER" id="PTHR43398">
    <property type="entry name" value="DOLICHOL-PHOSPHATE MANNOSYLTRANSFERASE SUBUNIT 1"/>
    <property type="match status" value="1"/>
</dbReference>
<dbReference type="InterPro" id="IPR029044">
    <property type="entry name" value="Nucleotide-diphossugar_trans"/>
</dbReference>
<dbReference type="GO" id="GO:0004582">
    <property type="term" value="F:dolichyl-phosphate beta-D-mannosyltransferase activity"/>
    <property type="evidence" value="ECO:0007669"/>
    <property type="project" value="InterPro"/>
</dbReference>
<dbReference type="CDD" id="cd06442">
    <property type="entry name" value="DPM1_like"/>
    <property type="match status" value="1"/>
</dbReference>
<gene>
    <name evidence="5" type="ordered locus">Sinac_1469</name>
</gene>
<dbReference type="STRING" id="886293.Sinac_1469"/>